<dbReference type="EMBL" id="BARW01031255">
    <property type="protein sequence ID" value="GAJ14528.1"/>
    <property type="molecule type" value="Genomic_DNA"/>
</dbReference>
<dbReference type="Gene3D" id="1.50.10.10">
    <property type="match status" value="1"/>
</dbReference>
<sequence>YFPNELWKEIQYQKDKERKDTYIDNYLLIGNFEKKIKKREEYFLVLTTEKKIYKNIESILKEEINKKRELILKTGLPNSFNKLILSTNNFIVQKGDGKSIIAGYHWFSDWGRDILISLPGLTLVTGRFNIAKQILNQLKKYCKNGLIPNVFNDRNSEASYNSVDTSLWFIDRTFQYLKYTNDHKFLLEMWPTLVEIIDYYRIGTDYNIFMDKDFLISHDPGLTWMDVKIGDFYSTPRARKSVEIQA</sequence>
<organism evidence="2">
    <name type="scientific">marine sediment metagenome</name>
    <dbReference type="NCBI Taxonomy" id="412755"/>
    <lineage>
        <taxon>unclassified sequences</taxon>
        <taxon>metagenomes</taxon>
        <taxon>ecological metagenomes</taxon>
    </lineage>
</organism>
<dbReference type="PANTHER" id="PTHR10569">
    <property type="entry name" value="GLYCOGEN DEBRANCHING ENZYME"/>
    <property type="match status" value="1"/>
</dbReference>
<dbReference type="SUPFAM" id="SSF48208">
    <property type="entry name" value="Six-hairpin glycosidases"/>
    <property type="match status" value="1"/>
</dbReference>
<reference evidence="2" key="1">
    <citation type="journal article" date="2014" name="Front. Microbiol.">
        <title>High frequency of phylogenetically diverse reductive dehalogenase-homologous genes in deep subseafloor sedimentary metagenomes.</title>
        <authorList>
            <person name="Kawai M."/>
            <person name="Futagami T."/>
            <person name="Toyoda A."/>
            <person name="Takaki Y."/>
            <person name="Nishi S."/>
            <person name="Hori S."/>
            <person name="Arai W."/>
            <person name="Tsubouchi T."/>
            <person name="Morono Y."/>
            <person name="Uchiyama I."/>
            <person name="Ito T."/>
            <person name="Fujiyama A."/>
            <person name="Inagaki F."/>
            <person name="Takami H."/>
        </authorList>
    </citation>
    <scope>NUCLEOTIDE SEQUENCE</scope>
    <source>
        <strain evidence="2">Expedition CK06-06</strain>
    </source>
</reference>
<gene>
    <name evidence="2" type="ORF">S12H4_49760</name>
</gene>
<feature type="non-terminal residue" evidence="2">
    <location>
        <position position="246"/>
    </location>
</feature>
<dbReference type="GO" id="GO:0004134">
    <property type="term" value="F:4-alpha-glucanotransferase activity"/>
    <property type="evidence" value="ECO:0007669"/>
    <property type="project" value="InterPro"/>
</dbReference>
<feature type="domain" description="Glycogen debranching enzyme C-terminal" evidence="1">
    <location>
        <begin position="86"/>
        <end position="246"/>
    </location>
</feature>
<comment type="caution">
    <text evidence="2">The sequence shown here is derived from an EMBL/GenBank/DDBJ whole genome shotgun (WGS) entry which is preliminary data.</text>
</comment>
<accession>X1UAH7</accession>
<dbReference type="InterPro" id="IPR032790">
    <property type="entry name" value="GDE_C"/>
</dbReference>
<dbReference type="PANTHER" id="PTHR10569:SF2">
    <property type="entry name" value="GLYCOGEN DEBRANCHING ENZYME"/>
    <property type="match status" value="1"/>
</dbReference>
<name>X1UAH7_9ZZZZ</name>
<dbReference type="InterPro" id="IPR010401">
    <property type="entry name" value="AGL/Gdb1"/>
</dbReference>
<evidence type="ECO:0000313" key="2">
    <source>
        <dbReference type="EMBL" id="GAJ14528.1"/>
    </source>
</evidence>
<proteinExistence type="predicted"/>
<feature type="non-terminal residue" evidence="2">
    <location>
        <position position="1"/>
    </location>
</feature>
<dbReference type="InterPro" id="IPR012341">
    <property type="entry name" value="6hp_glycosidase-like_sf"/>
</dbReference>
<protein>
    <recommendedName>
        <fullName evidence="1">Glycogen debranching enzyme C-terminal domain-containing protein</fullName>
    </recommendedName>
</protein>
<dbReference type="Pfam" id="PF06202">
    <property type="entry name" value="GDE_C"/>
    <property type="match status" value="1"/>
</dbReference>
<dbReference type="InterPro" id="IPR008928">
    <property type="entry name" value="6-hairpin_glycosidase_sf"/>
</dbReference>
<dbReference type="GO" id="GO:0005980">
    <property type="term" value="P:glycogen catabolic process"/>
    <property type="evidence" value="ECO:0007669"/>
    <property type="project" value="InterPro"/>
</dbReference>
<dbReference type="AlphaFoldDB" id="X1UAH7"/>
<evidence type="ECO:0000259" key="1">
    <source>
        <dbReference type="Pfam" id="PF06202"/>
    </source>
</evidence>
<dbReference type="GO" id="GO:0004135">
    <property type="term" value="F:amylo-alpha-1,6-glucosidase activity"/>
    <property type="evidence" value="ECO:0007669"/>
    <property type="project" value="InterPro"/>
</dbReference>